<keyword evidence="1" id="KW-0812">Transmembrane</keyword>
<feature type="transmembrane region" description="Helical" evidence="1">
    <location>
        <begin position="38"/>
        <end position="59"/>
    </location>
</feature>
<dbReference type="HOGENOM" id="CLU_2822513_0_0_9"/>
<evidence type="ECO:0000313" key="2">
    <source>
        <dbReference type="EMBL" id="EDM87756.1"/>
    </source>
</evidence>
<protein>
    <submittedName>
        <fullName evidence="2">Uncharacterized protein</fullName>
    </submittedName>
</protein>
<evidence type="ECO:0000313" key="3">
    <source>
        <dbReference type="Proteomes" id="UP000006002"/>
    </source>
</evidence>
<gene>
    <name evidence="2" type="ORF">RUMOBE_01565</name>
</gene>
<sequence>MNGQPSTSVKLADALLGVKLPADTEICKIELRYVPHTFYIGLAVSGSALLFFLFWYMIFRKKQIQN</sequence>
<keyword evidence="1" id="KW-1133">Transmembrane helix</keyword>
<dbReference type="EMBL" id="AAVO02000005">
    <property type="protein sequence ID" value="EDM87756.1"/>
    <property type="molecule type" value="Genomic_DNA"/>
</dbReference>
<reference evidence="2 3" key="1">
    <citation type="submission" date="2007-03" db="EMBL/GenBank/DDBJ databases">
        <authorList>
            <person name="Fulton L."/>
            <person name="Clifton S."/>
            <person name="Fulton B."/>
            <person name="Xu J."/>
            <person name="Minx P."/>
            <person name="Pepin K.H."/>
            <person name="Johnson M."/>
            <person name="Thiruvilangam P."/>
            <person name="Bhonagiri V."/>
            <person name="Nash W.E."/>
            <person name="Mardis E.R."/>
            <person name="Wilson R.K."/>
        </authorList>
    </citation>
    <scope>NUCLEOTIDE SEQUENCE [LARGE SCALE GENOMIC DNA]</scope>
    <source>
        <strain evidence="2 3">ATCC 29174</strain>
    </source>
</reference>
<dbReference type="Proteomes" id="UP000006002">
    <property type="component" value="Unassembled WGS sequence"/>
</dbReference>
<organism evidence="2 3">
    <name type="scientific">Blautia obeum ATCC 29174</name>
    <dbReference type="NCBI Taxonomy" id="411459"/>
    <lineage>
        <taxon>Bacteria</taxon>
        <taxon>Bacillati</taxon>
        <taxon>Bacillota</taxon>
        <taxon>Clostridia</taxon>
        <taxon>Lachnospirales</taxon>
        <taxon>Lachnospiraceae</taxon>
        <taxon>Blautia</taxon>
    </lineage>
</organism>
<comment type="caution">
    <text evidence="2">The sequence shown here is derived from an EMBL/GenBank/DDBJ whole genome shotgun (WGS) entry which is preliminary data.</text>
</comment>
<keyword evidence="1" id="KW-0472">Membrane</keyword>
<dbReference type="AlphaFoldDB" id="A5ZRD8"/>
<name>A5ZRD8_9FIRM</name>
<accession>A5ZRD8</accession>
<evidence type="ECO:0000256" key="1">
    <source>
        <dbReference type="SAM" id="Phobius"/>
    </source>
</evidence>
<proteinExistence type="predicted"/>
<reference evidence="2 3" key="2">
    <citation type="submission" date="2007-04" db="EMBL/GenBank/DDBJ databases">
        <title>Draft genome sequence of Ruminococcus obeum (ATCC 29174).</title>
        <authorList>
            <person name="Sudarsanam P."/>
            <person name="Ley R."/>
            <person name="Guruge J."/>
            <person name="Turnbaugh P.J."/>
            <person name="Mahowald M."/>
            <person name="Liep D."/>
            <person name="Gordon J."/>
        </authorList>
    </citation>
    <scope>NUCLEOTIDE SEQUENCE [LARGE SCALE GENOMIC DNA]</scope>
    <source>
        <strain evidence="2 3">ATCC 29174</strain>
    </source>
</reference>